<reference evidence="3" key="2">
    <citation type="submission" date="2018-05" db="EMBL/GenBank/DDBJ databases">
        <title>OmerRS3 (Oryza meridionalis Reference Sequence Version 3).</title>
        <authorList>
            <person name="Zhang J."/>
            <person name="Kudrna D."/>
            <person name="Lee S."/>
            <person name="Talag J."/>
            <person name="Welchert J."/>
            <person name="Wing R.A."/>
        </authorList>
    </citation>
    <scope>NUCLEOTIDE SEQUENCE [LARGE SCALE GENOMIC DNA]</scope>
    <source>
        <strain evidence="3">cv. OR44</strain>
    </source>
</reference>
<keyword evidence="2" id="KW-0472">Membrane</keyword>
<dbReference type="GO" id="GO:0042910">
    <property type="term" value="F:xenobiotic transmembrane transporter activity"/>
    <property type="evidence" value="ECO:0007669"/>
    <property type="project" value="InterPro"/>
</dbReference>
<proteinExistence type="inferred from homology"/>
<comment type="similarity">
    <text evidence="1">Belongs to the multi antimicrobial extrusion (MATE) (TC 2.A.66.1) family.</text>
</comment>
<feature type="transmembrane region" description="Helical" evidence="2">
    <location>
        <begin position="24"/>
        <end position="48"/>
    </location>
</feature>
<evidence type="ECO:0008006" key="5">
    <source>
        <dbReference type="Google" id="ProtNLM"/>
    </source>
</evidence>
<keyword evidence="4" id="KW-1185">Reference proteome</keyword>
<dbReference type="GO" id="GO:0015297">
    <property type="term" value="F:antiporter activity"/>
    <property type="evidence" value="ECO:0007669"/>
    <property type="project" value="InterPro"/>
</dbReference>
<evidence type="ECO:0000313" key="3">
    <source>
        <dbReference type="EnsemblPlants" id="OMERI08G14250.3"/>
    </source>
</evidence>
<sequence>MSLKWRSVRVANELGAGSGKGARFAIVVSVTTSVAIGLVFWCLIIAYNDKIALLFSSSKVVLDAVSDLSVLLAFTVLLNSVQPGIWSGLIGGTAVQTLILAYLTIRCDWDEEAKKASTRMEVWGSSK</sequence>
<keyword evidence="2" id="KW-1133">Transmembrane helix</keyword>
<feature type="transmembrane region" description="Helical" evidence="2">
    <location>
        <begin position="84"/>
        <end position="105"/>
    </location>
</feature>
<keyword evidence="2" id="KW-0812">Transmembrane</keyword>
<dbReference type="Pfam" id="PF01554">
    <property type="entry name" value="MatE"/>
    <property type="match status" value="1"/>
</dbReference>
<protein>
    <recommendedName>
        <fullName evidence="5">Protein DETOXIFICATION</fullName>
    </recommendedName>
</protein>
<dbReference type="GO" id="GO:0016020">
    <property type="term" value="C:membrane"/>
    <property type="evidence" value="ECO:0007669"/>
    <property type="project" value="InterPro"/>
</dbReference>
<reference evidence="3" key="1">
    <citation type="submission" date="2015-04" db="UniProtKB">
        <authorList>
            <consortium name="EnsemblPlants"/>
        </authorList>
    </citation>
    <scope>IDENTIFICATION</scope>
</reference>
<name>A0A0E0EMC7_9ORYZ</name>
<dbReference type="PANTHER" id="PTHR11206">
    <property type="entry name" value="MULTIDRUG RESISTANCE PROTEIN"/>
    <property type="match status" value="1"/>
</dbReference>
<dbReference type="AlphaFoldDB" id="A0A0E0EMC7"/>
<evidence type="ECO:0000256" key="2">
    <source>
        <dbReference type="SAM" id="Phobius"/>
    </source>
</evidence>
<dbReference type="HOGENOM" id="CLU_1974064_0_0_1"/>
<dbReference type="EnsemblPlants" id="OMERI08G14250.3">
    <property type="protein sequence ID" value="OMERI08G14250.3"/>
    <property type="gene ID" value="OMERI08G14250"/>
</dbReference>
<accession>A0A0E0EMC7</accession>
<dbReference type="InterPro" id="IPR002528">
    <property type="entry name" value="MATE_fam"/>
</dbReference>
<evidence type="ECO:0000313" key="4">
    <source>
        <dbReference type="Proteomes" id="UP000008021"/>
    </source>
</evidence>
<organism evidence="3">
    <name type="scientific">Oryza meridionalis</name>
    <dbReference type="NCBI Taxonomy" id="40149"/>
    <lineage>
        <taxon>Eukaryota</taxon>
        <taxon>Viridiplantae</taxon>
        <taxon>Streptophyta</taxon>
        <taxon>Embryophyta</taxon>
        <taxon>Tracheophyta</taxon>
        <taxon>Spermatophyta</taxon>
        <taxon>Magnoliopsida</taxon>
        <taxon>Liliopsida</taxon>
        <taxon>Poales</taxon>
        <taxon>Poaceae</taxon>
        <taxon>BOP clade</taxon>
        <taxon>Oryzoideae</taxon>
        <taxon>Oryzeae</taxon>
        <taxon>Oryzinae</taxon>
        <taxon>Oryza</taxon>
    </lineage>
</organism>
<dbReference type="Gramene" id="OMERI08G14250.3">
    <property type="protein sequence ID" value="OMERI08G14250.3"/>
    <property type="gene ID" value="OMERI08G14250"/>
</dbReference>
<evidence type="ECO:0000256" key="1">
    <source>
        <dbReference type="ARBA" id="ARBA00010199"/>
    </source>
</evidence>
<dbReference type="Proteomes" id="UP000008021">
    <property type="component" value="Chromosome 8"/>
</dbReference>